<dbReference type="AlphaFoldDB" id="R0HLX4"/>
<organism evidence="2 3">
    <name type="scientific">Capsella rubella</name>
    <dbReference type="NCBI Taxonomy" id="81985"/>
    <lineage>
        <taxon>Eukaryota</taxon>
        <taxon>Viridiplantae</taxon>
        <taxon>Streptophyta</taxon>
        <taxon>Embryophyta</taxon>
        <taxon>Tracheophyta</taxon>
        <taxon>Spermatophyta</taxon>
        <taxon>Magnoliopsida</taxon>
        <taxon>eudicotyledons</taxon>
        <taxon>Gunneridae</taxon>
        <taxon>Pentapetalae</taxon>
        <taxon>rosids</taxon>
        <taxon>malvids</taxon>
        <taxon>Brassicales</taxon>
        <taxon>Brassicaceae</taxon>
        <taxon>Camelineae</taxon>
        <taxon>Capsella</taxon>
    </lineage>
</organism>
<accession>R0HLX4</accession>
<evidence type="ECO:0000313" key="3">
    <source>
        <dbReference type="Proteomes" id="UP000029121"/>
    </source>
</evidence>
<feature type="compositionally biased region" description="Basic and acidic residues" evidence="1">
    <location>
        <begin position="1"/>
        <end position="11"/>
    </location>
</feature>
<dbReference type="EMBL" id="KB870809">
    <property type="protein sequence ID" value="EOA26235.1"/>
    <property type="molecule type" value="Genomic_DNA"/>
</dbReference>
<evidence type="ECO:0000313" key="2">
    <source>
        <dbReference type="EMBL" id="EOA26235.1"/>
    </source>
</evidence>
<name>R0HLX4_9BRAS</name>
<feature type="region of interest" description="Disordered" evidence="1">
    <location>
        <begin position="1"/>
        <end position="27"/>
    </location>
</feature>
<keyword evidence="3" id="KW-1185">Reference proteome</keyword>
<dbReference type="Proteomes" id="UP000029121">
    <property type="component" value="Unassembled WGS sequence"/>
</dbReference>
<reference evidence="3" key="1">
    <citation type="journal article" date="2013" name="Nat. Genet.">
        <title>The Capsella rubella genome and the genomic consequences of rapid mating system evolution.</title>
        <authorList>
            <person name="Slotte T."/>
            <person name="Hazzouri K.M."/>
            <person name="Agren J.A."/>
            <person name="Koenig D."/>
            <person name="Maumus F."/>
            <person name="Guo Y.L."/>
            <person name="Steige K."/>
            <person name="Platts A.E."/>
            <person name="Escobar J.S."/>
            <person name="Newman L.K."/>
            <person name="Wang W."/>
            <person name="Mandakova T."/>
            <person name="Vello E."/>
            <person name="Smith L.M."/>
            <person name="Henz S.R."/>
            <person name="Steffen J."/>
            <person name="Takuno S."/>
            <person name="Brandvain Y."/>
            <person name="Coop G."/>
            <person name="Andolfatto P."/>
            <person name="Hu T.T."/>
            <person name="Blanchette M."/>
            <person name="Clark R.M."/>
            <person name="Quesneville H."/>
            <person name="Nordborg M."/>
            <person name="Gaut B.S."/>
            <person name="Lysak M.A."/>
            <person name="Jenkins J."/>
            <person name="Grimwood J."/>
            <person name="Chapman J."/>
            <person name="Prochnik S."/>
            <person name="Shu S."/>
            <person name="Rokhsar D."/>
            <person name="Schmutz J."/>
            <person name="Weigel D."/>
            <person name="Wright S.I."/>
        </authorList>
    </citation>
    <scope>NUCLEOTIDE SEQUENCE [LARGE SCALE GENOMIC DNA]</scope>
    <source>
        <strain evidence="3">cv. Monte Gargano</strain>
    </source>
</reference>
<protein>
    <submittedName>
        <fullName evidence="2">Uncharacterized protein</fullName>
    </submittedName>
</protein>
<gene>
    <name evidence="2" type="ORF">CARUB_v100185481mg</name>
</gene>
<feature type="non-terminal residue" evidence="2">
    <location>
        <position position="27"/>
    </location>
</feature>
<proteinExistence type="predicted"/>
<sequence length="27" mass="3114">MKRKAAQDDKIIPFGSGLKARKIRKQE</sequence>
<evidence type="ECO:0000256" key="1">
    <source>
        <dbReference type="SAM" id="MobiDB-lite"/>
    </source>
</evidence>